<evidence type="ECO:0000256" key="2">
    <source>
        <dbReference type="ARBA" id="ARBA00023015"/>
    </source>
</evidence>
<dbReference type="InterPro" id="IPR050950">
    <property type="entry name" value="HTH-type_LysR_regulators"/>
</dbReference>
<dbReference type="InterPro" id="IPR036390">
    <property type="entry name" value="WH_DNA-bd_sf"/>
</dbReference>
<sequence length="294" mass="33745">MKLSQIRYFLEVAKCKNITQASKKLYVSQPTITVAIKELEKELEIDLFHREKQRISLTDDGRFFYEEVLEIVENLDNLVEVVKDRKKESSLKLGVPPMTGAFLFSKILKGFRSKYPHINLEIYEHGTIKSRELLQEEELDLAITTSGYSKPNNTNFIPILKTSYGLYTSKDQPILETENTLNFEDIKKVPLILFNKGFNINQKVIEEFEGIGVKPNILLETGQIETAKQIISEGLASGFIIKECIKDSDGLIEVPFKNPMSVSIGVEWKRKKYQSSSVESFIEYLKNNYELNSI</sequence>
<dbReference type="GO" id="GO:0003677">
    <property type="term" value="F:DNA binding"/>
    <property type="evidence" value="ECO:0007669"/>
    <property type="project" value="UniProtKB-KW"/>
</dbReference>
<evidence type="ECO:0000256" key="4">
    <source>
        <dbReference type="ARBA" id="ARBA00023163"/>
    </source>
</evidence>
<dbReference type="Pfam" id="PF00126">
    <property type="entry name" value="HTH_1"/>
    <property type="match status" value="1"/>
</dbReference>
<evidence type="ECO:0000256" key="3">
    <source>
        <dbReference type="ARBA" id="ARBA00023125"/>
    </source>
</evidence>
<dbReference type="InterPro" id="IPR000847">
    <property type="entry name" value="LysR_HTH_N"/>
</dbReference>
<comment type="caution">
    <text evidence="6">The sequence shown here is derived from an EMBL/GenBank/DDBJ whole genome shotgun (WGS) entry which is preliminary data.</text>
</comment>
<dbReference type="FunFam" id="1.10.10.10:FF:000001">
    <property type="entry name" value="LysR family transcriptional regulator"/>
    <property type="match status" value="1"/>
</dbReference>
<name>A0A9W6LNV0_9FUSO</name>
<dbReference type="Gene3D" id="1.10.10.10">
    <property type="entry name" value="Winged helix-like DNA-binding domain superfamily/Winged helix DNA-binding domain"/>
    <property type="match status" value="1"/>
</dbReference>
<dbReference type="PRINTS" id="PR00039">
    <property type="entry name" value="HTHLYSR"/>
</dbReference>
<dbReference type="CDD" id="cd05466">
    <property type="entry name" value="PBP2_LTTR_substrate"/>
    <property type="match status" value="1"/>
</dbReference>
<dbReference type="EMBL" id="BSDY01000016">
    <property type="protein sequence ID" value="GLI57304.1"/>
    <property type="molecule type" value="Genomic_DNA"/>
</dbReference>
<gene>
    <name evidence="6" type="ORF">PM10SUCC1_28180</name>
</gene>
<dbReference type="InterPro" id="IPR005119">
    <property type="entry name" value="LysR_subst-bd"/>
</dbReference>
<dbReference type="PANTHER" id="PTHR30419:SF8">
    <property type="entry name" value="NITROGEN ASSIMILATION TRANSCRIPTIONAL ACTIVATOR-RELATED"/>
    <property type="match status" value="1"/>
</dbReference>
<keyword evidence="2" id="KW-0805">Transcription regulation</keyword>
<evidence type="ECO:0000259" key="5">
    <source>
        <dbReference type="PROSITE" id="PS50931"/>
    </source>
</evidence>
<dbReference type="GO" id="GO:0005829">
    <property type="term" value="C:cytosol"/>
    <property type="evidence" value="ECO:0007669"/>
    <property type="project" value="TreeGrafter"/>
</dbReference>
<feature type="domain" description="HTH lysR-type" evidence="5">
    <location>
        <begin position="1"/>
        <end position="58"/>
    </location>
</feature>
<dbReference type="AlphaFoldDB" id="A0A9W6LNV0"/>
<dbReference type="RefSeq" id="WP_281836861.1">
    <property type="nucleotide sequence ID" value="NZ_BSDY01000016.1"/>
</dbReference>
<dbReference type="SUPFAM" id="SSF46785">
    <property type="entry name" value="Winged helix' DNA-binding domain"/>
    <property type="match status" value="1"/>
</dbReference>
<evidence type="ECO:0000313" key="6">
    <source>
        <dbReference type="EMBL" id="GLI57304.1"/>
    </source>
</evidence>
<keyword evidence="7" id="KW-1185">Reference proteome</keyword>
<proteinExistence type="inferred from homology"/>
<reference evidence="6" key="1">
    <citation type="submission" date="2022-12" db="EMBL/GenBank/DDBJ databases">
        <title>Reference genome sequencing for broad-spectrum identification of bacterial and archaeal isolates by mass spectrometry.</title>
        <authorList>
            <person name="Sekiguchi Y."/>
            <person name="Tourlousse D.M."/>
        </authorList>
    </citation>
    <scope>NUCLEOTIDE SEQUENCE</scope>
    <source>
        <strain evidence="6">10succ1</strain>
    </source>
</reference>
<comment type="similarity">
    <text evidence="1">Belongs to the LysR transcriptional regulatory family.</text>
</comment>
<evidence type="ECO:0000313" key="7">
    <source>
        <dbReference type="Proteomes" id="UP001144471"/>
    </source>
</evidence>
<dbReference type="InterPro" id="IPR036388">
    <property type="entry name" value="WH-like_DNA-bd_sf"/>
</dbReference>
<evidence type="ECO:0000256" key="1">
    <source>
        <dbReference type="ARBA" id="ARBA00009437"/>
    </source>
</evidence>
<protein>
    <submittedName>
        <fullName evidence="6">LysR family transcriptional regulator</fullName>
    </submittedName>
</protein>
<dbReference type="Gene3D" id="3.40.190.290">
    <property type="match status" value="1"/>
</dbReference>
<organism evidence="6 7">
    <name type="scientific">Propionigenium maris DSM 9537</name>
    <dbReference type="NCBI Taxonomy" id="1123000"/>
    <lineage>
        <taxon>Bacteria</taxon>
        <taxon>Fusobacteriati</taxon>
        <taxon>Fusobacteriota</taxon>
        <taxon>Fusobacteriia</taxon>
        <taxon>Fusobacteriales</taxon>
        <taxon>Fusobacteriaceae</taxon>
        <taxon>Propionigenium</taxon>
    </lineage>
</organism>
<dbReference type="Proteomes" id="UP001144471">
    <property type="component" value="Unassembled WGS sequence"/>
</dbReference>
<dbReference type="SUPFAM" id="SSF53850">
    <property type="entry name" value="Periplasmic binding protein-like II"/>
    <property type="match status" value="1"/>
</dbReference>
<dbReference type="Pfam" id="PF03466">
    <property type="entry name" value="LysR_substrate"/>
    <property type="match status" value="1"/>
</dbReference>
<keyword evidence="3" id="KW-0238">DNA-binding</keyword>
<keyword evidence="4" id="KW-0804">Transcription</keyword>
<accession>A0A9W6LNV0</accession>
<dbReference type="PROSITE" id="PS50931">
    <property type="entry name" value="HTH_LYSR"/>
    <property type="match status" value="1"/>
</dbReference>
<dbReference type="GO" id="GO:0003700">
    <property type="term" value="F:DNA-binding transcription factor activity"/>
    <property type="evidence" value="ECO:0007669"/>
    <property type="project" value="InterPro"/>
</dbReference>
<dbReference type="PANTHER" id="PTHR30419">
    <property type="entry name" value="HTH-TYPE TRANSCRIPTIONAL REGULATOR YBHD"/>
    <property type="match status" value="1"/>
</dbReference>